<evidence type="ECO:0000256" key="11">
    <source>
        <dbReference type="PIRSR" id="PIRSR006268-2"/>
    </source>
</evidence>
<organism evidence="12 13">
    <name type="scientific">Anatilimnocola aggregata</name>
    <dbReference type="NCBI Taxonomy" id="2528021"/>
    <lineage>
        <taxon>Bacteria</taxon>
        <taxon>Pseudomonadati</taxon>
        <taxon>Planctomycetota</taxon>
        <taxon>Planctomycetia</taxon>
        <taxon>Pirellulales</taxon>
        <taxon>Pirellulaceae</taxon>
        <taxon>Anatilimnocola</taxon>
    </lineage>
</organism>
<keyword evidence="3 10" id="KW-0285">Flavoprotein</keyword>
<evidence type="ECO:0000313" key="13">
    <source>
        <dbReference type="Proteomes" id="UP000315017"/>
    </source>
</evidence>
<name>A0A517YKG1_9BACT</name>
<dbReference type="InterPro" id="IPR003374">
    <property type="entry name" value="ApbE-like_sf"/>
</dbReference>
<dbReference type="AlphaFoldDB" id="A0A517YKG1"/>
<evidence type="ECO:0000313" key="12">
    <source>
        <dbReference type="EMBL" id="QDU30712.1"/>
    </source>
</evidence>
<evidence type="ECO:0000256" key="6">
    <source>
        <dbReference type="ARBA" id="ARBA00022827"/>
    </source>
</evidence>
<accession>A0A517YKG1</accession>
<reference evidence="12 13" key="1">
    <citation type="submission" date="2019-02" db="EMBL/GenBank/DDBJ databases">
        <title>Deep-cultivation of Planctomycetes and their phenomic and genomic characterization uncovers novel biology.</title>
        <authorList>
            <person name="Wiegand S."/>
            <person name="Jogler M."/>
            <person name="Boedeker C."/>
            <person name="Pinto D."/>
            <person name="Vollmers J."/>
            <person name="Rivas-Marin E."/>
            <person name="Kohn T."/>
            <person name="Peeters S.H."/>
            <person name="Heuer A."/>
            <person name="Rast P."/>
            <person name="Oberbeckmann S."/>
            <person name="Bunk B."/>
            <person name="Jeske O."/>
            <person name="Meyerdierks A."/>
            <person name="Storesund J.E."/>
            <person name="Kallscheuer N."/>
            <person name="Luecker S."/>
            <person name="Lage O.M."/>
            <person name="Pohl T."/>
            <person name="Merkel B.J."/>
            <person name="Hornburger P."/>
            <person name="Mueller R.-W."/>
            <person name="Bruemmer F."/>
            <person name="Labrenz M."/>
            <person name="Spormann A.M."/>
            <person name="Op den Camp H."/>
            <person name="Overmann J."/>
            <person name="Amann R."/>
            <person name="Jetten M.S.M."/>
            <person name="Mascher T."/>
            <person name="Medema M.H."/>
            <person name="Devos D.P."/>
            <person name="Kaster A.-K."/>
            <person name="Ovreas L."/>
            <person name="Rohde M."/>
            <person name="Galperin M.Y."/>
            <person name="Jogler C."/>
        </authorList>
    </citation>
    <scope>NUCLEOTIDE SEQUENCE [LARGE SCALE GENOMIC DNA]</scope>
    <source>
        <strain evidence="12 13">ETA_A8</strain>
    </source>
</reference>
<dbReference type="GO" id="GO:0016740">
    <property type="term" value="F:transferase activity"/>
    <property type="evidence" value="ECO:0007669"/>
    <property type="project" value="UniProtKB-UniRule"/>
</dbReference>
<evidence type="ECO:0000256" key="5">
    <source>
        <dbReference type="ARBA" id="ARBA00022723"/>
    </source>
</evidence>
<dbReference type="OrthoDB" id="9778595at2"/>
<dbReference type="InterPro" id="IPR024932">
    <property type="entry name" value="ApbE"/>
</dbReference>
<evidence type="ECO:0000256" key="1">
    <source>
        <dbReference type="ARBA" id="ARBA00011955"/>
    </source>
</evidence>
<dbReference type="PANTHER" id="PTHR30040">
    <property type="entry name" value="THIAMINE BIOSYNTHESIS LIPOPROTEIN APBE"/>
    <property type="match status" value="1"/>
</dbReference>
<comment type="cofactor">
    <cofactor evidence="11">
        <name>Mg(2+)</name>
        <dbReference type="ChEBI" id="CHEBI:18420"/>
    </cofactor>
    <cofactor evidence="11">
        <name>Mn(2+)</name>
        <dbReference type="ChEBI" id="CHEBI:29035"/>
    </cofactor>
    <text evidence="11">Magnesium. Can also use manganese.</text>
</comment>
<dbReference type="PIRSF" id="PIRSF006268">
    <property type="entry name" value="ApbE"/>
    <property type="match status" value="1"/>
</dbReference>
<comment type="similarity">
    <text evidence="10">Belongs to the ApbE family.</text>
</comment>
<feature type="binding site" evidence="11">
    <location>
        <position position="183"/>
    </location>
    <ligand>
        <name>Mg(2+)</name>
        <dbReference type="ChEBI" id="CHEBI:18420"/>
    </ligand>
</feature>
<evidence type="ECO:0000256" key="10">
    <source>
        <dbReference type="PIRNR" id="PIRNR006268"/>
    </source>
</evidence>
<feature type="binding site" evidence="11">
    <location>
        <position position="295"/>
    </location>
    <ligand>
        <name>Mg(2+)</name>
        <dbReference type="ChEBI" id="CHEBI:18420"/>
    </ligand>
</feature>
<keyword evidence="13" id="KW-1185">Reference proteome</keyword>
<feature type="binding site" evidence="11">
    <location>
        <position position="299"/>
    </location>
    <ligand>
        <name>Mg(2+)</name>
        <dbReference type="ChEBI" id="CHEBI:18420"/>
    </ligand>
</feature>
<comment type="catalytic activity">
    <reaction evidence="9 10">
        <text>L-threonyl-[protein] + FAD = FMN-L-threonyl-[protein] + AMP + H(+)</text>
        <dbReference type="Rhea" id="RHEA:36847"/>
        <dbReference type="Rhea" id="RHEA-COMP:11060"/>
        <dbReference type="Rhea" id="RHEA-COMP:11061"/>
        <dbReference type="ChEBI" id="CHEBI:15378"/>
        <dbReference type="ChEBI" id="CHEBI:30013"/>
        <dbReference type="ChEBI" id="CHEBI:57692"/>
        <dbReference type="ChEBI" id="CHEBI:74257"/>
        <dbReference type="ChEBI" id="CHEBI:456215"/>
        <dbReference type="EC" id="2.7.1.180"/>
    </reaction>
</comment>
<proteinExistence type="inferred from homology"/>
<dbReference type="Gene3D" id="3.10.520.10">
    <property type="entry name" value="ApbE-like domains"/>
    <property type="match status" value="1"/>
</dbReference>
<dbReference type="RefSeq" id="WP_145096631.1">
    <property type="nucleotide sequence ID" value="NZ_CP036274.1"/>
</dbReference>
<dbReference type="EMBL" id="CP036274">
    <property type="protein sequence ID" value="QDU30712.1"/>
    <property type="molecule type" value="Genomic_DNA"/>
</dbReference>
<evidence type="ECO:0000256" key="3">
    <source>
        <dbReference type="ARBA" id="ARBA00022630"/>
    </source>
</evidence>
<evidence type="ECO:0000256" key="2">
    <source>
        <dbReference type="ARBA" id="ARBA00016337"/>
    </source>
</evidence>
<gene>
    <name evidence="12" type="primary">apbE_5</name>
    <name evidence="12" type="ORF">ETAA8_58600</name>
</gene>
<evidence type="ECO:0000256" key="7">
    <source>
        <dbReference type="ARBA" id="ARBA00022842"/>
    </source>
</evidence>
<evidence type="ECO:0000256" key="9">
    <source>
        <dbReference type="ARBA" id="ARBA00048540"/>
    </source>
</evidence>
<dbReference type="Proteomes" id="UP000315017">
    <property type="component" value="Chromosome"/>
</dbReference>
<sequence>MNLANFAGQRWLGLAICCWAIVCPWEPAKAAELARFNQTQVHMGVEFEIVVYAAEKSLADQGIAAAFARIAELDGKLNDYNLESELSKLSASAPTPQPVPVSDDLFHVLSKAEQVASLSGGAFDATIGPLTKLWRRARRQHQLPDEAQLKEAFASVGYRKLQTDSKQRRVSLHHEKMRLDLGGIAKGFAADEGLKTLAKSGIARALVRASGDIAAGDPPPGEMGWKVGLAPLNPTEEPTTFVYLKQQAISTSGEARQHLIVNGRRYSHLIDPRTGQPLSGRLSVTVIAPRGIEADALASAVAVLGPEQGNKLIDSCPETSALMITAADDGTNVQKHASARFATVANE</sequence>
<protein>
    <recommendedName>
        <fullName evidence="2 10">FAD:protein FMN transferase</fullName>
        <ecNumber evidence="1 10">2.7.1.180</ecNumber>
    </recommendedName>
    <alternativeName>
        <fullName evidence="8 10">Flavin transferase</fullName>
    </alternativeName>
</protein>
<dbReference type="GO" id="GO:0046872">
    <property type="term" value="F:metal ion binding"/>
    <property type="evidence" value="ECO:0007669"/>
    <property type="project" value="UniProtKB-UniRule"/>
</dbReference>
<dbReference type="SUPFAM" id="SSF143631">
    <property type="entry name" value="ApbE-like"/>
    <property type="match status" value="1"/>
</dbReference>
<dbReference type="KEGG" id="aagg:ETAA8_58600"/>
<dbReference type="PANTHER" id="PTHR30040:SF2">
    <property type="entry name" value="FAD:PROTEIN FMN TRANSFERASE"/>
    <property type="match status" value="1"/>
</dbReference>
<dbReference type="EC" id="2.7.1.180" evidence="1 10"/>
<keyword evidence="4 10" id="KW-0808">Transferase</keyword>
<evidence type="ECO:0000256" key="4">
    <source>
        <dbReference type="ARBA" id="ARBA00022679"/>
    </source>
</evidence>
<keyword evidence="12" id="KW-0449">Lipoprotein</keyword>
<dbReference type="Pfam" id="PF02424">
    <property type="entry name" value="ApbE"/>
    <property type="match status" value="1"/>
</dbReference>
<evidence type="ECO:0000256" key="8">
    <source>
        <dbReference type="ARBA" id="ARBA00031306"/>
    </source>
</evidence>
<keyword evidence="7 10" id="KW-0460">Magnesium</keyword>
<keyword evidence="5 10" id="KW-0479">Metal-binding</keyword>
<keyword evidence="6 10" id="KW-0274">FAD</keyword>